<reference evidence="2 3" key="1">
    <citation type="submission" date="2022-03" db="EMBL/GenBank/DDBJ databases">
        <title>Parabacteroides sp. nov. isolated from swine feces.</title>
        <authorList>
            <person name="Bak J.E."/>
        </authorList>
    </citation>
    <scope>NUCLEOTIDE SEQUENCE [LARGE SCALE GENOMIC DNA]</scope>
    <source>
        <strain evidence="2 3">AGMB00274</strain>
    </source>
</reference>
<evidence type="ECO:0000313" key="3">
    <source>
        <dbReference type="Proteomes" id="UP001165444"/>
    </source>
</evidence>
<evidence type="ECO:0008006" key="4">
    <source>
        <dbReference type="Google" id="ProtNLM"/>
    </source>
</evidence>
<feature type="chain" id="PRO_5045763300" description="Outer membrane protein beta-barrel domain-containing protein" evidence="1">
    <location>
        <begin position="18"/>
        <end position="210"/>
    </location>
</feature>
<evidence type="ECO:0000256" key="1">
    <source>
        <dbReference type="SAM" id="SignalP"/>
    </source>
</evidence>
<sequence>MKKVLFLLLLISSSVFAQKVEHGILAGASLGFPLQDKNETPAPPVSDFFLYNNDLFGGGMIGYRFRFLPEQKSFFDLDLTAGFQSLGALKYKPYMNGGDPNNGYGHFDGEDINDFLLPIAVTATWNYRITDKFHAGLGVAPKLYVQPHAAFDLSVVAKMGYRVCKHFELGLSYQYGCLNVMKHFNDGKSQGRKGHLSDLMLSVYIPFSVK</sequence>
<name>A0ABT0C4R4_9BACT</name>
<feature type="signal peptide" evidence="1">
    <location>
        <begin position="1"/>
        <end position="17"/>
    </location>
</feature>
<evidence type="ECO:0000313" key="2">
    <source>
        <dbReference type="EMBL" id="MCJ2381940.1"/>
    </source>
</evidence>
<accession>A0ABT0C4R4</accession>
<dbReference type="RefSeq" id="WP_243326359.1">
    <property type="nucleotide sequence ID" value="NZ_JAKZMM010000049.1"/>
</dbReference>
<dbReference type="Proteomes" id="UP001165444">
    <property type="component" value="Unassembled WGS sequence"/>
</dbReference>
<protein>
    <recommendedName>
        <fullName evidence="4">Outer membrane protein beta-barrel domain-containing protein</fullName>
    </recommendedName>
</protein>
<gene>
    <name evidence="2" type="ORF">MUN53_15230</name>
</gene>
<dbReference type="EMBL" id="JAKZMM010000049">
    <property type="protein sequence ID" value="MCJ2381940.1"/>
    <property type="molecule type" value="Genomic_DNA"/>
</dbReference>
<organism evidence="2 3">
    <name type="scientific">Parabacteroides faecalis</name>
    <dbReference type="NCBI Taxonomy" id="2924040"/>
    <lineage>
        <taxon>Bacteria</taxon>
        <taxon>Pseudomonadati</taxon>
        <taxon>Bacteroidota</taxon>
        <taxon>Bacteroidia</taxon>
        <taxon>Bacteroidales</taxon>
        <taxon>Tannerellaceae</taxon>
        <taxon>Parabacteroides</taxon>
    </lineage>
</organism>
<keyword evidence="3" id="KW-1185">Reference proteome</keyword>
<comment type="caution">
    <text evidence="2">The sequence shown here is derived from an EMBL/GenBank/DDBJ whole genome shotgun (WGS) entry which is preliminary data.</text>
</comment>
<proteinExistence type="predicted"/>
<keyword evidence="1" id="KW-0732">Signal</keyword>